<proteinExistence type="predicted"/>
<dbReference type="EMBL" id="BK016018">
    <property type="protein sequence ID" value="DAF89934.1"/>
    <property type="molecule type" value="Genomic_DNA"/>
</dbReference>
<sequence>MFKHLSSFAIKYSKRSSYTPRERERERERESILRAKIQQLRNEIREKFLELYATILKLYQIPLQGDDFNEMRTFELLKESIFTFRDDKPENKLFKFLTNICV</sequence>
<evidence type="ECO:0000313" key="1">
    <source>
        <dbReference type="EMBL" id="DAF89934.1"/>
    </source>
</evidence>
<name>A0A8S5U6C6_9CAUD</name>
<organism evidence="1">
    <name type="scientific">Siphoviridae sp. ctwHj1</name>
    <dbReference type="NCBI Taxonomy" id="2825727"/>
    <lineage>
        <taxon>Viruses</taxon>
        <taxon>Duplodnaviria</taxon>
        <taxon>Heunggongvirae</taxon>
        <taxon>Uroviricota</taxon>
        <taxon>Caudoviricetes</taxon>
    </lineage>
</organism>
<protein>
    <submittedName>
        <fullName evidence="1">Uncharacterized protein</fullName>
    </submittedName>
</protein>
<accession>A0A8S5U6C6</accession>
<reference evidence="1" key="1">
    <citation type="journal article" date="2021" name="Proc. Natl. Acad. Sci. U.S.A.">
        <title>A Catalog of Tens of Thousands of Viruses from Human Metagenomes Reveals Hidden Associations with Chronic Diseases.</title>
        <authorList>
            <person name="Tisza M.J."/>
            <person name="Buck C.B."/>
        </authorList>
    </citation>
    <scope>NUCLEOTIDE SEQUENCE</scope>
    <source>
        <strain evidence="1">CtwHj1</strain>
    </source>
</reference>